<name>A0A914QSF6_9BILA</name>
<evidence type="ECO:0000313" key="1">
    <source>
        <dbReference type="Proteomes" id="UP000887578"/>
    </source>
</evidence>
<dbReference type="AlphaFoldDB" id="A0A914QSF6"/>
<sequence length="77" mass="9250">MAKFQTLNFQAKWVIDETNILTERTFVTPVETIEGMPDVKWFLKWDFDNHYDLSLNIESENEIEYTINLYNFTRPGK</sequence>
<dbReference type="WBParaSite" id="PDA_v2.g6681.t1">
    <property type="protein sequence ID" value="PDA_v2.g6681.t1"/>
    <property type="gene ID" value="PDA_v2.g6681"/>
</dbReference>
<reference evidence="2" key="1">
    <citation type="submission" date="2022-11" db="UniProtKB">
        <authorList>
            <consortium name="WormBaseParasite"/>
        </authorList>
    </citation>
    <scope>IDENTIFICATION</scope>
</reference>
<protein>
    <submittedName>
        <fullName evidence="2">Uncharacterized protein</fullName>
    </submittedName>
</protein>
<accession>A0A914QSF6</accession>
<evidence type="ECO:0000313" key="2">
    <source>
        <dbReference type="WBParaSite" id="PDA_v2.g6681.t1"/>
    </source>
</evidence>
<dbReference type="Proteomes" id="UP000887578">
    <property type="component" value="Unplaced"/>
</dbReference>
<keyword evidence="1" id="KW-1185">Reference proteome</keyword>
<organism evidence="1 2">
    <name type="scientific">Panagrolaimus davidi</name>
    <dbReference type="NCBI Taxonomy" id="227884"/>
    <lineage>
        <taxon>Eukaryota</taxon>
        <taxon>Metazoa</taxon>
        <taxon>Ecdysozoa</taxon>
        <taxon>Nematoda</taxon>
        <taxon>Chromadorea</taxon>
        <taxon>Rhabditida</taxon>
        <taxon>Tylenchina</taxon>
        <taxon>Panagrolaimomorpha</taxon>
        <taxon>Panagrolaimoidea</taxon>
        <taxon>Panagrolaimidae</taxon>
        <taxon>Panagrolaimus</taxon>
    </lineage>
</organism>
<proteinExistence type="predicted"/>